<protein>
    <submittedName>
        <fullName evidence="1">Putative disease resistance protein-like</fullName>
    </submittedName>
</protein>
<proteinExistence type="predicted"/>
<evidence type="ECO:0000313" key="2">
    <source>
        <dbReference type="Proteomes" id="UP000250235"/>
    </source>
</evidence>
<accession>A0A2Z7B0M0</accession>
<gene>
    <name evidence="1" type="ORF">F511_36127</name>
</gene>
<evidence type="ECO:0000313" key="1">
    <source>
        <dbReference type="EMBL" id="KZV27849.1"/>
    </source>
</evidence>
<name>A0A2Z7B0M0_9LAMI</name>
<reference evidence="1 2" key="1">
    <citation type="journal article" date="2015" name="Proc. Natl. Acad. Sci. U.S.A.">
        <title>The resurrection genome of Boea hygrometrica: A blueprint for survival of dehydration.</title>
        <authorList>
            <person name="Xiao L."/>
            <person name="Yang G."/>
            <person name="Zhang L."/>
            <person name="Yang X."/>
            <person name="Zhao S."/>
            <person name="Ji Z."/>
            <person name="Zhou Q."/>
            <person name="Hu M."/>
            <person name="Wang Y."/>
            <person name="Chen M."/>
            <person name="Xu Y."/>
            <person name="Jin H."/>
            <person name="Xiao X."/>
            <person name="Hu G."/>
            <person name="Bao F."/>
            <person name="Hu Y."/>
            <person name="Wan P."/>
            <person name="Li L."/>
            <person name="Deng X."/>
            <person name="Kuang T."/>
            <person name="Xiang C."/>
            <person name="Zhu J.K."/>
            <person name="Oliver M.J."/>
            <person name="He Y."/>
        </authorList>
    </citation>
    <scope>NUCLEOTIDE SEQUENCE [LARGE SCALE GENOMIC DNA]</scope>
    <source>
        <strain evidence="2">cv. XS01</strain>
    </source>
</reference>
<sequence length="124" mass="14321">MQQLFASTDSFQQLVVAANEYAQQLKSIFPLVFTYYSVNCFASLQLINSFSSLQLINICYQLLPFFMYVQRLISAFLHRSSFSTTDCFNKFEYFNSCSFATTTCSSTEYIIMQQLMFVNTTANN</sequence>
<keyword evidence="2" id="KW-1185">Reference proteome</keyword>
<dbReference type="EMBL" id="KV010266">
    <property type="protein sequence ID" value="KZV27849.1"/>
    <property type="molecule type" value="Genomic_DNA"/>
</dbReference>
<dbReference type="AlphaFoldDB" id="A0A2Z7B0M0"/>
<dbReference type="Proteomes" id="UP000250235">
    <property type="component" value="Unassembled WGS sequence"/>
</dbReference>
<organism evidence="1 2">
    <name type="scientific">Dorcoceras hygrometricum</name>
    <dbReference type="NCBI Taxonomy" id="472368"/>
    <lineage>
        <taxon>Eukaryota</taxon>
        <taxon>Viridiplantae</taxon>
        <taxon>Streptophyta</taxon>
        <taxon>Embryophyta</taxon>
        <taxon>Tracheophyta</taxon>
        <taxon>Spermatophyta</taxon>
        <taxon>Magnoliopsida</taxon>
        <taxon>eudicotyledons</taxon>
        <taxon>Gunneridae</taxon>
        <taxon>Pentapetalae</taxon>
        <taxon>asterids</taxon>
        <taxon>lamiids</taxon>
        <taxon>Lamiales</taxon>
        <taxon>Gesneriaceae</taxon>
        <taxon>Didymocarpoideae</taxon>
        <taxon>Trichosporeae</taxon>
        <taxon>Loxocarpinae</taxon>
        <taxon>Dorcoceras</taxon>
    </lineage>
</organism>